<dbReference type="Proteomes" id="UP000193067">
    <property type="component" value="Unassembled WGS sequence"/>
</dbReference>
<dbReference type="AlphaFoldDB" id="A0A1Y2IS29"/>
<reference evidence="1 2" key="1">
    <citation type="journal article" date="2015" name="Biotechnol. Biofuels">
        <title>Enhanced degradation of softwood versus hardwood by the white-rot fungus Pycnoporus coccineus.</title>
        <authorList>
            <person name="Couturier M."/>
            <person name="Navarro D."/>
            <person name="Chevret D."/>
            <person name="Henrissat B."/>
            <person name="Piumi F."/>
            <person name="Ruiz-Duenas F.J."/>
            <person name="Martinez A.T."/>
            <person name="Grigoriev I.V."/>
            <person name="Riley R."/>
            <person name="Lipzen A."/>
            <person name="Berrin J.G."/>
            <person name="Master E.R."/>
            <person name="Rosso M.N."/>
        </authorList>
    </citation>
    <scope>NUCLEOTIDE SEQUENCE [LARGE SCALE GENOMIC DNA]</scope>
    <source>
        <strain evidence="1 2">BRFM310</strain>
    </source>
</reference>
<gene>
    <name evidence="1" type="ORF">PYCCODRAFT_163718</name>
</gene>
<sequence length="167" mass="19130">MNSSPQAPACWIRLHPHSWHRSPVLPRLIMRRKACKEVRLPYHSWISARRYTLSHEHTSERCDYRARQTRPCMENQGGRRRTSSLDSGCAVLARLCDRPAPVPAPSELHARDAASIPSDQLAHARAALIQWWRADDWVISERERLYCWISSADVGDGCRAVSRRGVP</sequence>
<organism evidence="1 2">
    <name type="scientific">Trametes coccinea (strain BRFM310)</name>
    <name type="common">Pycnoporus coccineus</name>
    <dbReference type="NCBI Taxonomy" id="1353009"/>
    <lineage>
        <taxon>Eukaryota</taxon>
        <taxon>Fungi</taxon>
        <taxon>Dikarya</taxon>
        <taxon>Basidiomycota</taxon>
        <taxon>Agaricomycotina</taxon>
        <taxon>Agaricomycetes</taxon>
        <taxon>Polyporales</taxon>
        <taxon>Polyporaceae</taxon>
        <taxon>Trametes</taxon>
    </lineage>
</organism>
<keyword evidence="2" id="KW-1185">Reference proteome</keyword>
<evidence type="ECO:0000313" key="2">
    <source>
        <dbReference type="Proteomes" id="UP000193067"/>
    </source>
</evidence>
<accession>A0A1Y2IS29</accession>
<name>A0A1Y2IS29_TRAC3</name>
<evidence type="ECO:0000313" key="1">
    <source>
        <dbReference type="EMBL" id="OSD03949.1"/>
    </source>
</evidence>
<protein>
    <submittedName>
        <fullName evidence="1">Uncharacterized protein</fullName>
    </submittedName>
</protein>
<dbReference type="EMBL" id="KZ084098">
    <property type="protein sequence ID" value="OSD03949.1"/>
    <property type="molecule type" value="Genomic_DNA"/>
</dbReference>
<proteinExistence type="predicted"/>